<dbReference type="SUPFAM" id="SSF74650">
    <property type="entry name" value="Galactose mutarotase-like"/>
    <property type="match status" value="1"/>
</dbReference>
<dbReference type="PIRSF" id="PIRSF006281">
    <property type="entry name" value="MdoG"/>
    <property type="match status" value="1"/>
</dbReference>
<comment type="pathway">
    <text evidence="2">Glycan metabolism; osmoregulated periplasmic glucan (OPG) biosynthesis.</text>
</comment>
<dbReference type="Gene3D" id="2.70.98.10">
    <property type="match status" value="1"/>
</dbReference>
<evidence type="ECO:0000256" key="3">
    <source>
        <dbReference type="ARBA" id="ARBA00009284"/>
    </source>
</evidence>
<organism evidence="7 8">
    <name type="scientific">Microvirga subterranea</name>
    <dbReference type="NCBI Taxonomy" id="186651"/>
    <lineage>
        <taxon>Bacteria</taxon>
        <taxon>Pseudomonadati</taxon>
        <taxon>Pseudomonadota</taxon>
        <taxon>Alphaproteobacteria</taxon>
        <taxon>Hyphomicrobiales</taxon>
        <taxon>Methylobacteriaceae</taxon>
        <taxon>Microvirga</taxon>
    </lineage>
</organism>
<dbReference type="FunFam" id="2.70.98.10:FF:000001">
    <property type="entry name" value="Glucans biosynthesis protein G"/>
    <property type="match status" value="1"/>
</dbReference>
<dbReference type="RefSeq" id="WP_114771355.1">
    <property type="nucleotide sequence ID" value="NZ_QQBB01000007.1"/>
</dbReference>
<keyword evidence="5" id="KW-0574">Periplasm</keyword>
<evidence type="ECO:0000259" key="6">
    <source>
        <dbReference type="Pfam" id="PF04349"/>
    </source>
</evidence>
<evidence type="ECO:0000313" key="7">
    <source>
        <dbReference type="EMBL" id="RDI57115.1"/>
    </source>
</evidence>
<dbReference type="NCBIfam" id="TIGR01409">
    <property type="entry name" value="TAT_signal_seq"/>
    <property type="match status" value="1"/>
</dbReference>
<dbReference type="GO" id="GO:0030246">
    <property type="term" value="F:carbohydrate binding"/>
    <property type="evidence" value="ECO:0007669"/>
    <property type="project" value="InterPro"/>
</dbReference>
<dbReference type="InterPro" id="IPR014438">
    <property type="entry name" value="Glucan_biosyn_MdoG/MdoD"/>
</dbReference>
<dbReference type="InterPro" id="IPR011013">
    <property type="entry name" value="Gal_mutarotase_sf_dom"/>
</dbReference>
<sequence length="525" mass="59015">MFDRRQFLQFATATAGLAATGFSTKALAQESLKVGAPAPISFDALKQRAQSMASRPYEAPPRPAPEVLQQIDYDAHGKIRFKTDLALWANGPSQFPVTFFHLGRFFQKPVRMHVVEGGQAREIIYDSDYFDMPADSPAHKLPDNSGFAGFRFQESRNGKLDWRKNDWVAFLGASYFRAIGELYQYGLSARGLAVDVAVFGKNEEFPDFTHVYFETPQPDSNTVTVYALLDGPSVTGAYRFIMTRAADVVMDIDAAVYLRQDVSRLGIAPLTSMYWYSEKAKATAIDWRPEIHDSDGLAMWTGAGERIWRPLNNPPRIITSAFSDENPKGFGLLQRDRNFDHYLDGVYYDRRPSLWIEPEGGWGKGTIQLVEIPTDDEIHDNIVAMWVPTEPAKAGQSFEFRYKMHWSAEEPYPTPLARVVATRLGNGGQAGTVRPKGVRKFMVEFLGAPLTKLPSGVIPRPVLTASRGEFANILTEAVPDNVPGHWRTQFDLTVTGTEPVEMRCYLRNGDEVLSETWLYQYHPAF</sequence>
<evidence type="ECO:0000256" key="4">
    <source>
        <dbReference type="ARBA" id="ARBA00022729"/>
    </source>
</evidence>
<keyword evidence="4" id="KW-0732">Signal</keyword>
<reference evidence="7 8" key="1">
    <citation type="submission" date="2018-07" db="EMBL/GenBank/DDBJ databases">
        <title>Genomic Encyclopedia of Type Strains, Phase IV (KMG-IV): sequencing the most valuable type-strain genomes for metagenomic binning, comparative biology and taxonomic classification.</title>
        <authorList>
            <person name="Goeker M."/>
        </authorList>
    </citation>
    <scope>NUCLEOTIDE SEQUENCE [LARGE SCALE GENOMIC DNA]</scope>
    <source>
        <strain evidence="7 8">DSM 14364</strain>
    </source>
</reference>
<protein>
    <submittedName>
        <fullName evidence="7">Glucans biosynthesis protein</fullName>
    </submittedName>
</protein>
<evidence type="ECO:0000256" key="1">
    <source>
        <dbReference type="ARBA" id="ARBA00004418"/>
    </source>
</evidence>
<dbReference type="InterPro" id="IPR014756">
    <property type="entry name" value="Ig_E-set"/>
</dbReference>
<dbReference type="Pfam" id="PF04349">
    <property type="entry name" value="MdoG"/>
    <property type="match status" value="1"/>
</dbReference>
<feature type="domain" description="Glucan biosynthesis periplasmic MdoG C-terminal" evidence="6">
    <location>
        <begin position="41"/>
        <end position="521"/>
    </location>
</feature>
<dbReference type="GO" id="GO:0003824">
    <property type="term" value="F:catalytic activity"/>
    <property type="evidence" value="ECO:0007669"/>
    <property type="project" value="InterPro"/>
</dbReference>
<dbReference type="InterPro" id="IPR006311">
    <property type="entry name" value="TAT_signal"/>
</dbReference>
<keyword evidence="8" id="KW-1185">Reference proteome</keyword>
<comment type="subcellular location">
    <subcellularLocation>
        <location evidence="1">Periplasm</location>
    </subcellularLocation>
</comment>
<dbReference type="SUPFAM" id="SSF81296">
    <property type="entry name" value="E set domains"/>
    <property type="match status" value="1"/>
</dbReference>
<dbReference type="PANTHER" id="PTHR30504:SF3">
    <property type="entry name" value="GLUCANS BIOSYNTHESIS PROTEIN D"/>
    <property type="match status" value="1"/>
</dbReference>
<proteinExistence type="inferred from homology"/>
<dbReference type="AlphaFoldDB" id="A0A370HGT0"/>
<dbReference type="InterPro" id="IPR019546">
    <property type="entry name" value="TAT_signal_bac_arc"/>
</dbReference>
<dbReference type="InterPro" id="IPR013783">
    <property type="entry name" value="Ig-like_fold"/>
</dbReference>
<accession>A0A370HGT0</accession>
<dbReference type="InterPro" id="IPR007444">
    <property type="entry name" value="Glucan_biosyn_MdoG_C"/>
</dbReference>
<dbReference type="PANTHER" id="PTHR30504">
    <property type="entry name" value="GLUCANS BIOSYNTHESIS PROTEIN"/>
    <property type="match status" value="1"/>
</dbReference>
<comment type="similarity">
    <text evidence="3">Belongs to the OpgD/OpgG family.</text>
</comment>
<dbReference type="OrthoDB" id="9777817at2"/>
<name>A0A370HGT0_9HYPH</name>
<dbReference type="UniPathway" id="UPA00637"/>
<dbReference type="Gene3D" id="2.60.40.10">
    <property type="entry name" value="Immunoglobulins"/>
    <property type="match status" value="1"/>
</dbReference>
<dbReference type="InterPro" id="IPR014718">
    <property type="entry name" value="GH-type_carb-bd"/>
</dbReference>
<dbReference type="GO" id="GO:0030288">
    <property type="term" value="C:outer membrane-bounded periplasmic space"/>
    <property type="evidence" value="ECO:0007669"/>
    <property type="project" value="TreeGrafter"/>
</dbReference>
<gene>
    <name evidence="7" type="ORF">DES45_10730</name>
</gene>
<dbReference type="Proteomes" id="UP000254925">
    <property type="component" value="Unassembled WGS sequence"/>
</dbReference>
<evidence type="ECO:0000256" key="2">
    <source>
        <dbReference type="ARBA" id="ARBA00005001"/>
    </source>
</evidence>
<evidence type="ECO:0000313" key="8">
    <source>
        <dbReference type="Proteomes" id="UP000254925"/>
    </source>
</evidence>
<comment type="caution">
    <text evidence="7">The sequence shown here is derived from an EMBL/GenBank/DDBJ whole genome shotgun (WGS) entry which is preliminary data.</text>
</comment>
<dbReference type="EMBL" id="QQBB01000007">
    <property type="protein sequence ID" value="RDI57115.1"/>
    <property type="molecule type" value="Genomic_DNA"/>
</dbReference>
<dbReference type="PROSITE" id="PS51318">
    <property type="entry name" value="TAT"/>
    <property type="match status" value="1"/>
</dbReference>
<evidence type="ECO:0000256" key="5">
    <source>
        <dbReference type="ARBA" id="ARBA00022764"/>
    </source>
</evidence>
<dbReference type="GO" id="GO:0051274">
    <property type="term" value="P:beta-glucan biosynthetic process"/>
    <property type="evidence" value="ECO:0007669"/>
    <property type="project" value="TreeGrafter"/>
</dbReference>